<dbReference type="PANTHER" id="PTHR43712">
    <property type="entry name" value="PUTATIVE (AFU_ORTHOLOGUE AFUA_4G14580)-RELATED"/>
    <property type="match status" value="1"/>
</dbReference>
<dbReference type="OrthoDB" id="2410195at2759"/>
<evidence type="ECO:0000313" key="2">
    <source>
        <dbReference type="EMBL" id="KAF8467037.1"/>
    </source>
</evidence>
<dbReference type="Proteomes" id="UP000759537">
    <property type="component" value="Unassembled WGS sequence"/>
</dbReference>
<organism evidence="2 3">
    <name type="scientific">Russula ochroleuca</name>
    <dbReference type="NCBI Taxonomy" id="152965"/>
    <lineage>
        <taxon>Eukaryota</taxon>
        <taxon>Fungi</taxon>
        <taxon>Dikarya</taxon>
        <taxon>Basidiomycota</taxon>
        <taxon>Agaricomycotina</taxon>
        <taxon>Agaricomycetes</taxon>
        <taxon>Russulales</taxon>
        <taxon>Russulaceae</taxon>
        <taxon>Russula</taxon>
    </lineage>
</organism>
<sequence length="458" mass="51128">MLTGIPTRTKLHRFINICYCRAFCTTTIDTNHWPQRRNFSRYPTITHSIPNPPPSSQSVTPIAQDATGLQLNKQQIEEVVTANSFTLQSSLQIQRSALSQRHRACIRPYNRPDCLSALSWVIAEDVRMLKFHVPTALRTAINTHVAEILRDAGAKGKKVLEIAQPTKVLVFSASSLRIISSRRCRRTYLLMTDCHLFWTQETHNIKEDMWNWLELPDNKLRLARFGAAMNGLKNASPTNAILEGYDWEGVPEGSLVVDIGGGVGAQSLTLAKRHPQLRFIVQDRESVVGDAIDYWKKNMPDGLESGRMEIQRPKTQLLIVEQVMSFACDEPATHETPGAELPVPPLLRNMGRAASVTYAIDLLMMGLFNGQERTITYLRDLLNQAGWKLTALHYDKPSISSSQDQSISTVSRYSNQSNTLCVIGTWCTRVHPSAPAFRPLCLSGHHASLTSGLGCPAT</sequence>
<comment type="caution">
    <text evidence="2">The sequence shown here is derived from an EMBL/GenBank/DDBJ whole genome shotgun (WGS) entry which is preliminary data.</text>
</comment>
<evidence type="ECO:0000259" key="1">
    <source>
        <dbReference type="Pfam" id="PF00891"/>
    </source>
</evidence>
<dbReference type="InterPro" id="IPR029063">
    <property type="entry name" value="SAM-dependent_MTases_sf"/>
</dbReference>
<name>A0A9P5JWA4_9AGAM</name>
<dbReference type="InterPro" id="IPR001077">
    <property type="entry name" value="COMT_C"/>
</dbReference>
<accession>A0A9P5JWA4</accession>
<dbReference type="Gene3D" id="3.40.50.150">
    <property type="entry name" value="Vaccinia Virus protein VP39"/>
    <property type="match status" value="2"/>
</dbReference>
<reference evidence="2" key="1">
    <citation type="submission" date="2019-10" db="EMBL/GenBank/DDBJ databases">
        <authorList>
            <consortium name="DOE Joint Genome Institute"/>
            <person name="Kuo A."/>
            <person name="Miyauchi S."/>
            <person name="Kiss E."/>
            <person name="Drula E."/>
            <person name="Kohler A."/>
            <person name="Sanchez-Garcia M."/>
            <person name="Andreopoulos B."/>
            <person name="Barry K.W."/>
            <person name="Bonito G."/>
            <person name="Buee M."/>
            <person name="Carver A."/>
            <person name="Chen C."/>
            <person name="Cichocki N."/>
            <person name="Clum A."/>
            <person name="Culley D."/>
            <person name="Crous P.W."/>
            <person name="Fauchery L."/>
            <person name="Girlanda M."/>
            <person name="Hayes R."/>
            <person name="Keri Z."/>
            <person name="LaButti K."/>
            <person name="Lipzen A."/>
            <person name="Lombard V."/>
            <person name="Magnuson J."/>
            <person name="Maillard F."/>
            <person name="Morin E."/>
            <person name="Murat C."/>
            <person name="Nolan M."/>
            <person name="Ohm R."/>
            <person name="Pangilinan J."/>
            <person name="Pereira M."/>
            <person name="Perotto S."/>
            <person name="Peter M."/>
            <person name="Riley R."/>
            <person name="Sitrit Y."/>
            <person name="Stielow B."/>
            <person name="Szollosi G."/>
            <person name="Zifcakova L."/>
            <person name="Stursova M."/>
            <person name="Spatafora J.W."/>
            <person name="Tedersoo L."/>
            <person name="Vaario L.-M."/>
            <person name="Yamada A."/>
            <person name="Yan M."/>
            <person name="Wang P."/>
            <person name="Xu J."/>
            <person name="Bruns T."/>
            <person name="Baldrian P."/>
            <person name="Vilgalys R."/>
            <person name="Henrissat B."/>
            <person name="Grigoriev I.V."/>
            <person name="Hibbett D."/>
            <person name="Nagy L.G."/>
            <person name="Martin F.M."/>
        </authorList>
    </citation>
    <scope>NUCLEOTIDE SEQUENCE</scope>
    <source>
        <strain evidence="2">Prilba</strain>
    </source>
</reference>
<dbReference type="SUPFAM" id="SSF53335">
    <property type="entry name" value="S-adenosyl-L-methionine-dependent methyltransferases"/>
    <property type="match status" value="1"/>
</dbReference>
<feature type="domain" description="O-methyltransferase C-terminal" evidence="1">
    <location>
        <begin position="238"/>
        <end position="387"/>
    </location>
</feature>
<proteinExistence type="predicted"/>
<keyword evidence="3" id="KW-1185">Reference proteome</keyword>
<dbReference type="AlphaFoldDB" id="A0A9P5JWA4"/>
<dbReference type="EMBL" id="WHVB01000038">
    <property type="protein sequence ID" value="KAF8467037.1"/>
    <property type="molecule type" value="Genomic_DNA"/>
</dbReference>
<protein>
    <recommendedName>
        <fullName evidence="1">O-methyltransferase C-terminal domain-containing protein</fullName>
    </recommendedName>
</protein>
<reference evidence="2" key="2">
    <citation type="journal article" date="2020" name="Nat. Commun.">
        <title>Large-scale genome sequencing of mycorrhizal fungi provides insights into the early evolution of symbiotic traits.</title>
        <authorList>
            <person name="Miyauchi S."/>
            <person name="Kiss E."/>
            <person name="Kuo A."/>
            <person name="Drula E."/>
            <person name="Kohler A."/>
            <person name="Sanchez-Garcia M."/>
            <person name="Morin E."/>
            <person name="Andreopoulos B."/>
            <person name="Barry K.W."/>
            <person name="Bonito G."/>
            <person name="Buee M."/>
            <person name="Carver A."/>
            <person name="Chen C."/>
            <person name="Cichocki N."/>
            <person name="Clum A."/>
            <person name="Culley D."/>
            <person name="Crous P.W."/>
            <person name="Fauchery L."/>
            <person name="Girlanda M."/>
            <person name="Hayes R.D."/>
            <person name="Keri Z."/>
            <person name="LaButti K."/>
            <person name="Lipzen A."/>
            <person name="Lombard V."/>
            <person name="Magnuson J."/>
            <person name="Maillard F."/>
            <person name="Murat C."/>
            <person name="Nolan M."/>
            <person name="Ohm R.A."/>
            <person name="Pangilinan J."/>
            <person name="Pereira M.F."/>
            <person name="Perotto S."/>
            <person name="Peter M."/>
            <person name="Pfister S."/>
            <person name="Riley R."/>
            <person name="Sitrit Y."/>
            <person name="Stielow J.B."/>
            <person name="Szollosi G."/>
            <person name="Zifcakova L."/>
            <person name="Stursova M."/>
            <person name="Spatafora J.W."/>
            <person name="Tedersoo L."/>
            <person name="Vaario L.M."/>
            <person name="Yamada A."/>
            <person name="Yan M."/>
            <person name="Wang P."/>
            <person name="Xu J."/>
            <person name="Bruns T."/>
            <person name="Baldrian P."/>
            <person name="Vilgalys R."/>
            <person name="Dunand C."/>
            <person name="Henrissat B."/>
            <person name="Grigoriev I.V."/>
            <person name="Hibbett D."/>
            <person name="Nagy L.G."/>
            <person name="Martin F.M."/>
        </authorList>
    </citation>
    <scope>NUCLEOTIDE SEQUENCE</scope>
    <source>
        <strain evidence="2">Prilba</strain>
    </source>
</reference>
<dbReference type="Pfam" id="PF00891">
    <property type="entry name" value="Methyltransf_2"/>
    <property type="match status" value="1"/>
</dbReference>
<dbReference type="PANTHER" id="PTHR43712:SF2">
    <property type="entry name" value="O-METHYLTRANSFERASE CICE"/>
    <property type="match status" value="1"/>
</dbReference>
<evidence type="ECO:0000313" key="3">
    <source>
        <dbReference type="Proteomes" id="UP000759537"/>
    </source>
</evidence>
<gene>
    <name evidence="2" type="ORF">DFH94DRAFT_686011</name>
</gene>
<dbReference type="GO" id="GO:0008171">
    <property type="term" value="F:O-methyltransferase activity"/>
    <property type="evidence" value="ECO:0007669"/>
    <property type="project" value="InterPro"/>
</dbReference>